<proteinExistence type="predicted"/>
<comment type="caution">
    <text evidence="3">The sequence shown here is derived from an EMBL/GenBank/DDBJ whole genome shotgun (WGS) entry which is preliminary data.</text>
</comment>
<dbReference type="InterPro" id="IPR050469">
    <property type="entry name" value="Diguanylate_Cyclase"/>
</dbReference>
<keyword evidence="1" id="KW-0812">Transmembrane</keyword>
<dbReference type="EMBL" id="JAFELM010000016">
    <property type="protein sequence ID" value="MBM6616880.1"/>
    <property type="molecule type" value="Genomic_DNA"/>
</dbReference>
<name>A0ABS2DEJ0_9BACI</name>
<dbReference type="Gene3D" id="3.30.70.270">
    <property type="match status" value="1"/>
</dbReference>
<keyword evidence="4" id="KW-1185">Reference proteome</keyword>
<protein>
    <submittedName>
        <fullName evidence="3">GGDEF domain-containing protein</fullName>
    </submittedName>
</protein>
<sequence>MIWARIFNIALFIVSVIVVLAGSDHILIDNRTYLISLLIYLAFSTLYFQLRVIGKSGNITYDYAISYSLSIVLFAGPIGLLLFETLYRFIIYFQRKITKTADEEEFYDTFYNIGAFVLSNSIGFYLFQFLMPYVEDVPFGFWLLLFVLVRVITLISDTCLVIVLKIYGEIKTRADAANFYKNRSILDMGKTALTNGLLLIILLDGNWETVISLFILNYIVSRSFVFKSQSIQDKLERDKFEQMAYTDFLTGVSNRALMDKKIEELNVTEECIGIIVADIDKFKSINDTYNHAIGDQVIQHFANTLKHCIQEEDYLFRSGGEEFTVFLRNRNFEQCEAVVEGMIGRLSSSYVNAEYKGENVEIQYTSSFGLYFFKVNEAVTLEKGYIYADQLLLQSKELGRNRLSAENGIFAITV</sequence>
<dbReference type="Pfam" id="PF00990">
    <property type="entry name" value="GGDEF"/>
    <property type="match status" value="1"/>
</dbReference>
<dbReference type="SUPFAM" id="SSF55073">
    <property type="entry name" value="Nucleotide cyclase"/>
    <property type="match status" value="1"/>
</dbReference>
<gene>
    <name evidence="3" type="ORF">JR050_04175</name>
</gene>
<organism evidence="3 4">
    <name type="scientific">Bacillus suaedaesalsae</name>
    <dbReference type="NCBI Taxonomy" id="2810349"/>
    <lineage>
        <taxon>Bacteria</taxon>
        <taxon>Bacillati</taxon>
        <taxon>Bacillota</taxon>
        <taxon>Bacilli</taxon>
        <taxon>Bacillales</taxon>
        <taxon>Bacillaceae</taxon>
        <taxon>Bacillus</taxon>
    </lineage>
</organism>
<dbReference type="Proteomes" id="UP001518925">
    <property type="component" value="Unassembled WGS sequence"/>
</dbReference>
<feature type="transmembrane region" description="Helical" evidence="1">
    <location>
        <begin position="34"/>
        <end position="53"/>
    </location>
</feature>
<dbReference type="SMART" id="SM00267">
    <property type="entry name" value="GGDEF"/>
    <property type="match status" value="1"/>
</dbReference>
<accession>A0ABS2DEJ0</accession>
<dbReference type="InterPro" id="IPR029787">
    <property type="entry name" value="Nucleotide_cyclase"/>
</dbReference>
<feature type="transmembrane region" description="Helical" evidence="1">
    <location>
        <begin position="139"/>
        <end position="164"/>
    </location>
</feature>
<evidence type="ECO:0000259" key="2">
    <source>
        <dbReference type="PROSITE" id="PS50887"/>
    </source>
</evidence>
<dbReference type="InterPro" id="IPR043128">
    <property type="entry name" value="Rev_trsase/Diguanyl_cyclase"/>
</dbReference>
<feature type="transmembrane region" description="Helical" evidence="1">
    <location>
        <begin position="110"/>
        <end position="127"/>
    </location>
</feature>
<evidence type="ECO:0000313" key="4">
    <source>
        <dbReference type="Proteomes" id="UP001518925"/>
    </source>
</evidence>
<dbReference type="NCBIfam" id="TIGR00254">
    <property type="entry name" value="GGDEF"/>
    <property type="match status" value="1"/>
</dbReference>
<dbReference type="PANTHER" id="PTHR45138:SF9">
    <property type="entry name" value="DIGUANYLATE CYCLASE DGCM-RELATED"/>
    <property type="match status" value="1"/>
</dbReference>
<dbReference type="RefSeq" id="WP_204202251.1">
    <property type="nucleotide sequence ID" value="NZ_JAFELM010000016.1"/>
</dbReference>
<evidence type="ECO:0000256" key="1">
    <source>
        <dbReference type="SAM" id="Phobius"/>
    </source>
</evidence>
<dbReference type="PROSITE" id="PS50887">
    <property type="entry name" value="GGDEF"/>
    <property type="match status" value="1"/>
</dbReference>
<keyword evidence="1" id="KW-1133">Transmembrane helix</keyword>
<feature type="domain" description="GGDEF" evidence="2">
    <location>
        <begin position="270"/>
        <end position="408"/>
    </location>
</feature>
<feature type="transmembrane region" description="Helical" evidence="1">
    <location>
        <begin position="65"/>
        <end position="90"/>
    </location>
</feature>
<reference evidence="3 4" key="1">
    <citation type="submission" date="2021-02" db="EMBL/GenBank/DDBJ databases">
        <title>Bacillus sp. RD4P76, an endophyte from a halophyte.</title>
        <authorList>
            <person name="Sun J.-Q."/>
        </authorList>
    </citation>
    <scope>NUCLEOTIDE SEQUENCE [LARGE SCALE GENOMIC DNA]</scope>
    <source>
        <strain evidence="3 4">RD4P76</strain>
    </source>
</reference>
<feature type="transmembrane region" description="Helical" evidence="1">
    <location>
        <begin position="6"/>
        <end position="27"/>
    </location>
</feature>
<evidence type="ECO:0000313" key="3">
    <source>
        <dbReference type="EMBL" id="MBM6616880.1"/>
    </source>
</evidence>
<dbReference type="InterPro" id="IPR000160">
    <property type="entry name" value="GGDEF_dom"/>
</dbReference>
<keyword evidence="1" id="KW-0472">Membrane</keyword>
<dbReference type="PANTHER" id="PTHR45138">
    <property type="entry name" value="REGULATORY COMPONENTS OF SENSORY TRANSDUCTION SYSTEM"/>
    <property type="match status" value="1"/>
</dbReference>
<dbReference type="CDD" id="cd01949">
    <property type="entry name" value="GGDEF"/>
    <property type="match status" value="1"/>
</dbReference>